<dbReference type="GO" id="GO:0005829">
    <property type="term" value="C:cytosol"/>
    <property type="evidence" value="ECO:0007669"/>
    <property type="project" value="TreeGrafter"/>
</dbReference>
<evidence type="ECO:0000313" key="3">
    <source>
        <dbReference type="Proteomes" id="UP000502260"/>
    </source>
</evidence>
<evidence type="ECO:0000259" key="1">
    <source>
        <dbReference type="Pfam" id="PF00551"/>
    </source>
</evidence>
<accession>A0A6F8VFE9</accession>
<reference evidence="3" key="1">
    <citation type="submission" date="2020-03" db="EMBL/GenBank/DDBJ databases">
        <title>Complete genome sequence of sulfur-oxidizing bacterium skT11.</title>
        <authorList>
            <person name="Kanda M."/>
            <person name="Kojima H."/>
            <person name="Fukui M."/>
        </authorList>
    </citation>
    <scope>NUCLEOTIDE SEQUENCE [LARGE SCALE GENOMIC DNA]</scope>
    <source>
        <strain evidence="3">skT11</strain>
    </source>
</reference>
<dbReference type="Pfam" id="PF00551">
    <property type="entry name" value="Formyl_trans_N"/>
    <property type="match status" value="1"/>
</dbReference>
<dbReference type="Gene3D" id="3.40.50.12230">
    <property type="match status" value="1"/>
</dbReference>
<dbReference type="GO" id="GO:0004479">
    <property type="term" value="F:methionyl-tRNA formyltransferase activity"/>
    <property type="evidence" value="ECO:0007669"/>
    <property type="project" value="TreeGrafter"/>
</dbReference>
<dbReference type="PANTHER" id="PTHR11138:SF5">
    <property type="entry name" value="METHIONYL-TRNA FORMYLTRANSFERASE, MITOCHONDRIAL"/>
    <property type="match status" value="1"/>
</dbReference>
<dbReference type="InterPro" id="IPR036477">
    <property type="entry name" value="Formyl_transf_N_sf"/>
</dbReference>
<keyword evidence="2" id="KW-0808">Transferase</keyword>
<gene>
    <name evidence="2" type="ORF">SKTS_33340</name>
</gene>
<name>A0A6F8VFE9_9PROT</name>
<dbReference type="AlphaFoldDB" id="A0A6F8VFE9"/>
<feature type="domain" description="Formyl transferase N-terminal" evidence="1">
    <location>
        <begin position="57"/>
        <end position="157"/>
    </location>
</feature>
<dbReference type="Proteomes" id="UP000502260">
    <property type="component" value="Chromosome"/>
</dbReference>
<dbReference type="InterPro" id="IPR002376">
    <property type="entry name" value="Formyl_transf_N"/>
</dbReference>
<keyword evidence="3" id="KW-1185">Reference proteome</keyword>
<dbReference type="SUPFAM" id="SSF53328">
    <property type="entry name" value="Formyltransferase"/>
    <property type="match status" value="1"/>
</dbReference>
<sequence>MRIVIVGQQWLGAEALKLCLRRGDEVVKVFAPGAEGEEYNRLSAAAQQAGIPVEVSRRRVDAAHIPAGVDLIVAAHAHAFITQGARLATRYGALGYHPSLLPRHRGRDAVRWTIHMGDPIAGGTAYWMDDGADTGPIAAQDWCHVRPGDDARTLWRRDLAPMGLRLIEKVLGELDKGIVTAIPQADYPATWEPAFSSTRLSEA</sequence>
<dbReference type="EMBL" id="AP022853">
    <property type="protein sequence ID" value="BCB28448.1"/>
    <property type="molecule type" value="Genomic_DNA"/>
</dbReference>
<organism evidence="2 3">
    <name type="scientific">Sulfurimicrobium lacus</name>
    <dbReference type="NCBI Taxonomy" id="2715678"/>
    <lineage>
        <taxon>Bacteria</taxon>
        <taxon>Pseudomonadati</taxon>
        <taxon>Pseudomonadota</taxon>
        <taxon>Betaproteobacteria</taxon>
        <taxon>Nitrosomonadales</taxon>
        <taxon>Sulfuricellaceae</taxon>
        <taxon>Sulfurimicrobium</taxon>
    </lineage>
</organism>
<dbReference type="KEGG" id="slac:SKTS_33340"/>
<proteinExistence type="predicted"/>
<evidence type="ECO:0000313" key="2">
    <source>
        <dbReference type="EMBL" id="BCB28448.1"/>
    </source>
</evidence>
<protein>
    <submittedName>
        <fullName evidence="2">Methionyl-tRNA formyltransferase</fullName>
    </submittedName>
</protein>
<dbReference type="PANTHER" id="PTHR11138">
    <property type="entry name" value="METHIONYL-TRNA FORMYLTRANSFERASE"/>
    <property type="match status" value="1"/>
</dbReference>